<dbReference type="Proteomes" id="UP000009168">
    <property type="component" value="Unassembled WGS sequence"/>
</dbReference>
<dbReference type="KEGG" id="tet:TTHERM_00418600"/>
<protein>
    <submittedName>
        <fullName evidence="1">Uncharacterized protein</fullName>
    </submittedName>
</protein>
<organism evidence="1 2">
    <name type="scientific">Tetrahymena thermophila (strain SB210)</name>
    <dbReference type="NCBI Taxonomy" id="312017"/>
    <lineage>
        <taxon>Eukaryota</taxon>
        <taxon>Sar</taxon>
        <taxon>Alveolata</taxon>
        <taxon>Ciliophora</taxon>
        <taxon>Intramacronucleata</taxon>
        <taxon>Oligohymenophorea</taxon>
        <taxon>Hymenostomatida</taxon>
        <taxon>Tetrahymenina</taxon>
        <taxon>Tetrahymenidae</taxon>
        <taxon>Tetrahymena</taxon>
    </lineage>
</organism>
<name>Q22NU1_TETTS</name>
<accession>Q22NU1</accession>
<dbReference type="InParanoid" id="Q22NU1"/>
<proteinExistence type="predicted"/>
<reference evidence="2" key="1">
    <citation type="journal article" date="2006" name="PLoS Biol.">
        <title>Macronuclear genome sequence of the ciliate Tetrahymena thermophila, a model eukaryote.</title>
        <authorList>
            <person name="Eisen J.A."/>
            <person name="Coyne R.S."/>
            <person name="Wu M."/>
            <person name="Wu D."/>
            <person name="Thiagarajan M."/>
            <person name="Wortman J.R."/>
            <person name="Badger J.H."/>
            <person name="Ren Q."/>
            <person name="Amedeo P."/>
            <person name="Jones K.M."/>
            <person name="Tallon L.J."/>
            <person name="Delcher A.L."/>
            <person name="Salzberg S.L."/>
            <person name="Silva J.C."/>
            <person name="Haas B.J."/>
            <person name="Majoros W.H."/>
            <person name="Farzad M."/>
            <person name="Carlton J.M."/>
            <person name="Smith R.K. Jr."/>
            <person name="Garg J."/>
            <person name="Pearlman R.E."/>
            <person name="Karrer K.M."/>
            <person name="Sun L."/>
            <person name="Manning G."/>
            <person name="Elde N.C."/>
            <person name="Turkewitz A.P."/>
            <person name="Asai D.J."/>
            <person name="Wilkes D.E."/>
            <person name="Wang Y."/>
            <person name="Cai H."/>
            <person name="Collins K."/>
            <person name="Stewart B.A."/>
            <person name="Lee S.R."/>
            <person name="Wilamowska K."/>
            <person name="Weinberg Z."/>
            <person name="Ruzzo W.L."/>
            <person name="Wloga D."/>
            <person name="Gaertig J."/>
            <person name="Frankel J."/>
            <person name="Tsao C.-C."/>
            <person name="Gorovsky M.A."/>
            <person name="Keeling P.J."/>
            <person name="Waller R.F."/>
            <person name="Patron N.J."/>
            <person name="Cherry J.M."/>
            <person name="Stover N.A."/>
            <person name="Krieger C.J."/>
            <person name="del Toro C."/>
            <person name="Ryder H.F."/>
            <person name="Williamson S.C."/>
            <person name="Barbeau R.A."/>
            <person name="Hamilton E.P."/>
            <person name="Orias E."/>
        </authorList>
    </citation>
    <scope>NUCLEOTIDE SEQUENCE [LARGE SCALE GENOMIC DNA]</scope>
    <source>
        <strain evidence="2">SB210</strain>
    </source>
</reference>
<keyword evidence="2" id="KW-1185">Reference proteome</keyword>
<dbReference type="HOGENOM" id="CLU_469736_0_0_1"/>
<gene>
    <name evidence="1" type="ORF">TTHERM_00418600</name>
</gene>
<dbReference type="EMBL" id="GG662856">
    <property type="protein sequence ID" value="EAR87070.2"/>
    <property type="molecule type" value="Genomic_DNA"/>
</dbReference>
<evidence type="ECO:0000313" key="1">
    <source>
        <dbReference type="EMBL" id="EAR87070.2"/>
    </source>
</evidence>
<dbReference type="AlphaFoldDB" id="Q22NU1"/>
<dbReference type="GeneID" id="7826775"/>
<evidence type="ECO:0000313" key="2">
    <source>
        <dbReference type="Proteomes" id="UP000009168"/>
    </source>
</evidence>
<sequence>MQFESSISFLLYLLTYYYLKVYQICFLKQKVRVNQQRTADINKMDMLNEIKTQDFCKKEYLPDIQSRIKLTQAASEVKVENIDCQSKYYSIHPQQQQQRIQIYQSTFEPSNIQTCCSQKTACFRLLKDSQKIENIYQMNNYFNSLGDKLQTIEFQKRYQANFQDIKKVRCHKVKQELNFQHLKQLYLVANKYDENQKVYDFILNYSFQQSKYGLNKYNIHEQKSEKIFQAYKNNQQDTIKNKHSIIENLEEWANKTINLPKIPQKDLCLQISKQFFLFMASSYKMLKKFENRNQNLTSKQPAPKKQKNYSKEEEYQLIQSLLESTESNFVEEFIQYKNITESWRLNWKNNMNNKFDQPNEDSVKEIEFKYQLSEEVKQSSDTQKFNNFCEQQQCQQNYSQTHMLQDNNNKSINPNQINNLETNQNLRKKKSQIIIEKQQDCCLEINSQDQYSYKEDRYEANYTNSEGNFYKKRTNNFYNMPRYFMMLMLEFLSEKNLKHLNIQDGIRQVITKIKHNITNQGRKKGSAKSNFYNHTHYNCLFKIIDDKSLFKEEQNDINSIQQDKNAIKSKQTQQKQNDFDKQMDDLIKKVFSINNTKTQYNIAFINIFKVIISQIIKYQLLIMQELPLAEYILENGESYEKSKVNYIARVIAGIDKLNEGYDIYRF</sequence>
<dbReference type="RefSeq" id="XP_001007315.2">
    <property type="nucleotide sequence ID" value="XM_001007315.2"/>
</dbReference>